<evidence type="ECO:0000259" key="12">
    <source>
        <dbReference type="PROSITE" id="PS51371"/>
    </source>
</evidence>
<feature type="transmembrane region" description="Helical" evidence="11">
    <location>
        <begin position="167"/>
        <end position="192"/>
    </location>
</feature>
<evidence type="ECO:0000256" key="10">
    <source>
        <dbReference type="PROSITE-ProRule" id="PRU00703"/>
    </source>
</evidence>
<dbReference type="SUPFAM" id="SSF54631">
    <property type="entry name" value="CBS-domain pair"/>
    <property type="match status" value="1"/>
</dbReference>
<keyword evidence="5" id="KW-0406">Ion transport</keyword>
<dbReference type="PANTHER" id="PTHR43427:SF6">
    <property type="entry name" value="CHLORIDE CHANNEL PROTEIN CLC-E"/>
    <property type="match status" value="1"/>
</dbReference>
<feature type="transmembrane region" description="Helical" evidence="11">
    <location>
        <begin position="204"/>
        <end position="228"/>
    </location>
</feature>
<dbReference type="RefSeq" id="WP_345930404.1">
    <property type="nucleotide sequence ID" value="NZ_JBDIVF010000017.1"/>
</dbReference>
<dbReference type="InterPro" id="IPR050368">
    <property type="entry name" value="ClC-type_chloride_channel"/>
</dbReference>
<feature type="transmembrane region" description="Helical" evidence="11">
    <location>
        <begin position="282"/>
        <end position="301"/>
    </location>
</feature>
<dbReference type="Proteomes" id="UP001548590">
    <property type="component" value="Unassembled WGS sequence"/>
</dbReference>
<dbReference type="SUPFAM" id="SSF81340">
    <property type="entry name" value="Clc chloride channel"/>
    <property type="match status" value="1"/>
</dbReference>
<dbReference type="EMBL" id="JBEWLZ010000020">
    <property type="protein sequence ID" value="MET1492057.1"/>
    <property type="molecule type" value="Genomic_DNA"/>
</dbReference>
<dbReference type="PRINTS" id="PR00762">
    <property type="entry name" value="CLCHANNEL"/>
</dbReference>
<keyword evidence="4 11" id="KW-1133">Transmembrane helix</keyword>
<feature type="transmembrane region" description="Helical" evidence="11">
    <location>
        <begin position="313"/>
        <end position="331"/>
    </location>
</feature>
<keyword evidence="9" id="KW-0407">Ion channel</keyword>
<dbReference type="Pfam" id="PF00571">
    <property type="entry name" value="CBS"/>
    <property type="match status" value="1"/>
</dbReference>
<comment type="subcellular location">
    <subcellularLocation>
        <location evidence="1">Membrane</location>
        <topology evidence="1">Multi-pass membrane protein</topology>
    </subcellularLocation>
</comment>
<dbReference type="Pfam" id="PF00654">
    <property type="entry name" value="Voltage_CLC"/>
    <property type="match status" value="1"/>
</dbReference>
<feature type="transmembrane region" description="Helical" evidence="11">
    <location>
        <begin position="240"/>
        <end position="262"/>
    </location>
</feature>
<feature type="transmembrane region" description="Helical" evidence="11">
    <location>
        <begin position="337"/>
        <end position="359"/>
    </location>
</feature>
<evidence type="ECO:0000256" key="7">
    <source>
        <dbReference type="ARBA" id="ARBA00023173"/>
    </source>
</evidence>
<keyword evidence="6 11" id="KW-0472">Membrane</keyword>
<evidence type="ECO:0000256" key="9">
    <source>
        <dbReference type="ARBA" id="ARBA00023303"/>
    </source>
</evidence>
<feature type="transmembrane region" description="Helical" evidence="11">
    <location>
        <begin position="371"/>
        <end position="396"/>
    </location>
</feature>
<organism evidence="13 14">
    <name type="scientific">Uliginosibacterium paludis</name>
    <dbReference type="NCBI Taxonomy" id="1615952"/>
    <lineage>
        <taxon>Bacteria</taxon>
        <taxon>Pseudomonadati</taxon>
        <taxon>Pseudomonadota</taxon>
        <taxon>Betaproteobacteria</taxon>
        <taxon>Rhodocyclales</taxon>
        <taxon>Zoogloeaceae</taxon>
        <taxon>Uliginosibacterium</taxon>
    </lineage>
</organism>
<keyword evidence="2" id="KW-0813">Transport</keyword>
<reference evidence="13 14" key="1">
    <citation type="submission" date="2024-07" db="EMBL/GenBank/DDBJ databases">
        <title>Uliginosibacterium paludis KCTC:42655.</title>
        <authorList>
            <person name="Kim M.K."/>
        </authorList>
    </citation>
    <scope>NUCLEOTIDE SEQUENCE [LARGE SCALE GENOMIC DNA]</scope>
    <source>
        <strain evidence="13 14">KCTC 42655</strain>
    </source>
</reference>
<evidence type="ECO:0000256" key="5">
    <source>
        <dbReference type="ARBA" id="ARBA00023065"/>
    </source>
</evidence>
<proteinExistence type="predicted"/>
<keyword evidence="3 11" id="KW-0812">Transmembrane</keyword>
<evidence type="ECO:0000313" key="13">
    <source>
        <dbReference type="EMBL" id="MET1492057.1"/>
    </source>
</evidence>
<evidence type="ECO:0000256" key="8">
    <source>
        <dbReference type="ARBA" id="ARBA00023214"/>
    </source>
</evidence>
<name>A0ABV2CWE1_9RHOO</name>
<sequence>MADRPSPYARLHLWLTSHLQRSDMPRLLWQAALAGALGALAIVAFRSVLAACETVLYGRDDGLVAAAAGLSPLWRILIPTLGGLLAGLLIIPARRINTAAASDYMEAISLRDGAISARLSLLRSASSLASIASGGSIGREGSMVQLASLSGFLLARWRKLPAPQRRLLVACGGAAGVAAAYNAPIAGALFVAEIVLRTISLESLGPLVTASVVSSIVAHGFFGSAPLYQMPEIVAPASSGLGALALLGVVTGLAAPAFLALLDAARSAFSRLPDWPPLRLGLGGLGVGLISLHFPEAWGNGFSTVNAMLQGGWLWQTLLLVLVFKLLATLLTIGSGAIGGAFTPSLFVGAALGSLFGLLAQQLGASTPLAVYVVTGMAAFLAATLHAPLTAIVIVVEMTGNLALLPPVMLASVLALALSRLLRERSIYGNSLRPLPTRSFSQQTVAAILRPEAPAIGLDAGLAGIRQAYLDSRWQHVYVLDDAGRFVGAVSIHALGPTLLASDQEGPLPPGSLRQDYPRLSADTPLSDALDVFARHSGERLPVLDEAGRLLGHASKTDLILLLGENMSAT</sequence>
<keyword evidence="10" id="KW-0129">CBS domain</keyword>
<evidence type="ECO:0000256" key="11">
    <source>
        <dbReference type="SAM" id="Phobius"/>
    </source>
</evidence>
<keyword evidence="7" id="KW-0869">Chloride channel</keyword>
<feature type="transmembrane region" description="Helical" evidence="11">
    <location>
        <begin position="402"/>
        <end position="422"/>
    </location>
</feature>
<comment type="caution">
    <text evidence="13">The sequence shown here is derived from an EMBL/GenBank/DDBJ whole genome shotgun (WGS) entry which is preliminary data.</text>
</comment>
<dbReference type="PROSITE" id="PS51371">
    <property type="entry name" value="CBS"/>
    <property type="match status" value="1"/>
</dbReference>
<dbReference type="NCBIfam" id="NF002505">
    <property type="entry name" value="PRK01862.1"/>
    <property type="match status" value="1"/>
</dbReference>
<dbReference type="InterPro" id="IPR000644">
    <property type="entry name" value="CBS_dom"/>
</dbReference>
<keyword evidence="14" id="KW-1185">Reference proteome</keyword>
<dbReference type="Gene3D" id="1.10.3080.10">
    <property type="entry name" value="Clc chloride channel"/>
    <property type="match status" value="1"/>
</dbReference>
<evidence type="ECO:0000313" key="14">
    <source>
        <dbReference type="Proteomes" id="UP001548590"/>
    </source>
</evidence>
<accession>A0ABV2CWE1</accession>
<evidence type="ECO:0000256" key="4">
    <source>
        <dbReference type="ARBA" id="ARBA00022989"/>
    </source>
</evidence>
<evidence type="ECO:0000256" key="3">
    <source>
        <dbReference type="ARBA" id="ARBA00022692"/>
    </source>
</evidence>
<protein>
    <submittedName>
        <fullName evidence="13">ClcB-like voltage-gated chloride channel protein</fullName>
    </submittedName>
</protein>
<dbReference type="CDD" id="cd02205">
    <property type="entry name" value="CBS_pair_SF"/>
    <property type="match status" value="1"/>
</dbReference>
<dbReference type="InterPro" id="IPR046342">
    <property type="entry name" value="CBS_dom_sf"/>
</dbReference>
<dbReference type="SMART" id="SM00116">
    <property type="entry name" value="CBS"/>
    <property type="match status" value="1"/>
</dbReference>
<dbReference type="PANTHER" id="PTHR43427">
    <property type="entry name" value="CHLORIDE CHANNEL PROTEIN CLC-E"/>
    <property type="match status" value="1"/>
</dbReference>
<evidence type="ECO:0000256" key="1">
    <source>
        <dbReference type="ARBA" id="ARBA00004141"/>
    </source>
</evidence>
<feature type="domain" description="CBS" evidence="12">
    <location>
        <begin position="513"/>
        <end position="570"/>
    </location>
</feature>
<evidence type="ECO:0000256" key="6">
    <source>
        <dbReference type="ARBA" id="ARBA00023136"/>
    </source>
</evidence>
<feature type="transmembrane region" description="Helical" evidence="11">
    <location>
        <begin position="74"/>
        <end position="91"/>
    </location>
</feature>
<gene>
    <name evidence="13" type="ORF">ABVT11_19610</name>
</gene>
<dbReference type="InterPro" id="IPR001807">
    <property type="entry name" value="ClC"/>
</dbReference>
<evidence type="ECO:0000256" key="2">
    <source>
        <dbReference type="ARBA" id="ARBA00022448"/>
    </source>
</evidence>
<dbReference type="InterPro" id="IPR014743">
    <property type="entry name" value="Cl-channel_core"/>
</dbReference>
<dbReference type="CDD" id="cd00400">
    <property type="entry name" value="Voltage_gated_ClC"/>
    <property type="match status" value="1"/>
</dbReference>
<dbReference type="Gene3D" id="3.10.580.10">
    <property type="entry name" value="CBS-domain"/>
    <property type="match status" value="1"/>
</dbReference>
<keyword evidence="8" id="KW-0868">Chloride</keyword>